<dbReference type="EMBL" id="JAWRVE010000040">
    <property type="protein sequence ID" value="KAL1869607.1"/>
    <property type="molecule type" value="Genomic_DNA"/>
</dbReference>
<gene>
    <name evidence="1" type="ORF">Daus18300_005461</name>
</gene>
<evidence type="ECO:0008006" key="3">
    <source>
        <dbReference type="Google" id="ProtNLM"/>
    </source>
</evidence>
<name>A0ABR3X1P1_9PEZI</name>
<organism evidence="1 2">
    <name type="scientific">Diaporthe australafricana</name>
    <dbReference type="NCBI Taxonomy" id="127596"/>
    <lineage>
        <taxon>Eukaryota</taxon>
        <taxon>Fungi</taxon>
        <taxon>Dikarya</taxon>
        <taxon>Ascomycota</taxon>
        <taxon>Pezizomycotina</taxon>
        <taxon>Sordariomycetes</taxon>
        <taxon>Sordariomycetidae</taxon>
        <taxon>Diaporthales</taxon>
        <taxon>Diaporthaceae</taxon>
        <taxon>Diaporthe</taxon>
    </lineage>
</organism>
<evidence type="ECO:0000313" key="1">
    <source>
        <dbReference type="EMBL" id="KAL1869607.1"/>
    </source>
</evidence>
<comment type="caution">
    <text evidence="1">The sequence shown here is derived from an EMBL/GenBank/DDBJ whole genome shotgun (WGS) entry which is preliminary data.</text>
</comment>
<reference evidence="1 2" key="1">
    <citation type="journal article" date="2024" name="IMA Fungus">
        <title>IMA Genome - F19 : A genome assembly and annotation guide to empower mycologists, including annotated draft genome sequences of Ceratocystis pirilliformis, Diaporthe australafricana, Fusarium ophioides, Paecilomyces lecythidis, and Sporothrix stenoceras.</title>
        <authorList>
            <person name="Aylward J."/>
            <person name="Wilson A.M."/>
            <person name="Visagie C.M."/>
            <person name="Spraker J."/>
            <person name="Barnes I."/>
            <person name="Buitendag C."/>
            <person name="Ceriani C."/>
            <person name="Del Mar Angel L."/>
            <person name="du Plessis D."/>
            <person name="Fuchs T."/>
            <person name="Gasser K."/>
            <person name="Kramer D."/>
            <person name="Li W."/>
            <person name="Munsamy K."/>
            <person name="Piso A."/>
            <person name="Price J.L."/>
            <person name="Sonnekus B."/>
            <person name="Thomas C."/>
            <person name="van der Nest A."/>
            <person name="van Dijk A."/>
            <person name="van Heerden A."/>
            <person name="van Vuuren N."/>
            <person name="Yilmaz N."/>
            <person name="Duong T.A."/>
            <person name="van der Merwe N.A."/>
            <person name="Wingfield M.J."/>
            <person name="Wingfield B.D."/>
        </authorList>
    </citation>
    <scope>NUCLEOTIDE SEQUENCE [LARGE SCALE GENOMIC DNA]</scope>
    <source>
        <strain evidence="1 2">CMW 18300</strain>
    </source>
</reference>
<protein>
    <recommendedName>
        <fullName evidence="3">Fungal STAND N-terminal Goodbye domain-containing protein</fullName>
    </recommendedName>
</protein>
<dbReference type="Proteomes" id="UP001583177">
    <property type="component" value="Unassembled WGS sequence"/>
</dbReference>
<keyword evidence="2" id="KW-1185">Reference proteome</keyword>
<evidence type="ECO:0000313" key="2">
    <source>
        <dbReference type="Proteomes" id="UP001583177"/>
    </source>
</evidence>
<accession>A0ABR3X1P1</accession>
<sequence>MSGRISTDSADNSVVALVQRPMRSDTWASTSTTGNIVASAYEAIPVSQEAITRWAEHVKALDDEQRKTFLRQMPDGDLINYAEAVDKVIDTRILASKVGRSSKWITPLVDFFNICKPLTDCLGEAYPPARLVLGGVMFALSMTQRLIKYQESLVQFLTKVMSSLGQLEEFRTTFPDTSEIQEALVDVFDIILQICARVSTLFMNNKGKQKSSLRLFPRSFDKDFGEWSQLLDLNLDAFDRTINLVSVKKLGHLQETQMTHIRMQLSSYKAFHASTAKQAQEDRERVMRQIARDQG</sequence>
<proteinExistence type="predicted"/>